<protein>
    <submittedName>
        <fullName evidence="1">Uncharacterized protein</fullName>
    </submittedName>
</protein>
<comment type="caution">
    <text evidence="1">The sequence shown here is derived from an EMBL/GenBank/DDBJ whole genome shotgun (WGS) entry which is preliminary data.</text>
</comment>
<evidence type="ECO:0000313" key="1">
    <source>
        <dbReference type="EMBL" id="KAJ9105424.1"/>
    </source>
</evidence>
<reference evidence="1" key="1">
    <citation type="submission" date="2023-04" db="EMBL/GenBank/DDBJ databases">
        <title>Draft Genome sequencing of Naganishia species isolated from polar environments using Oxford Nanopore Technology.</title>
        <authorList>
            <person name="Leo P."/>
            <person name="Venkateswaran K."/>
        </authorList>
    </citation>
    <scope>NUCLEOTIDE SEQUENCE</scope>
    <source>
        <strain evidence="1">MNA-CCFEE 5423</strain>
    </source>
</reference>
<dbReference type="Proteomes" id="UP001227268">
    <property type="component" value="Unassembled WGS sequence"/>
</dbReference>
<dbReference type="EMBL" id="JASBWT010000004">
    <property type="protein sequence ID" value="KAJ9105424.1"/>
    <property type="molecule type" value="Genomic_DNA"/>
</dbReference>
<evidence type="ECO:0000313" key="2">
    <source>
        <dbReference type="Proteomes" id="UP001227268"/>
    </source>
</evidence>
<accession>A0ACC2W2A1</accession>
<proteinExistence type="predicted"/>
<organism evidence="1 2">
    <name type="scientific">Naganishia friedmannii</name>
    <dbReference type="NCBI Taxonomy" id="89922"/>
    <lineage>
        <taxon>Eukaryota</taxon>
        <taxon>Fungi</taxon>
        <taxon>Dikarya</taxon>
        <taxon>Basidiomycota</taxon>
        <taxon>Agaricomycotina</taxon>
        <taxon>Tremellomycetes</taxon>
        <taxon>Filobasidiales</taxon>
        <taxon>Filobasidiaceae</taxon>
        <taxon>Naganishia</taxon>
    </lineage>
</organism>
<gene>
    <name evidence="1" type="ORF">QFC21_001795</name>
</gene>
<sequence length="163" mass="17991">MPAQLLPLIVAKYLHKSHPTTLDAFLSAAALPREAIDAAGIPDLRDIVEQYESYLLAQQLQSVTLPEKEEEGSLKELVARPVNPRAREMLLKTTRKTFGEIGTGGFLSVRWERVAKREFNTQSAEYDNACPERLVLSATDKSVKTVDVSTGEMSVVQTSSANM</sequence>
<keyword evidence="2" id="KW-1185">Reference proteome</keyword>
<name>A0ACC2W2A1_9TREE</name>